<proteinExistence type="predicted"/>
<organism evidence="1 2">
    <name type="scientific">Jimgerdemannia flammicorona</name>
    <dbReference type="NCBI Taxonomy" id="994334"/>
    <lineage>
        <taxon>Eukaryota</taxon>
        <taxon>Fungi</taxon>
        <taxon>Fungi incertae sedis</taxon>
        <taxon>Mucoromycota</taxon>
        <taxon>Mucoromycotina</taxon>
        <taxon>Endogonomycetes</taxon>
        <taxon>Endogonales</taxon>
        <taxon>Endogonaceae</taxon>
        <taxon>Jimgerdemannia</taxon>
    </lineage>
</organism>
<dbReference type="Proteomes" id="UP000268093">
    <property type="component" value="Unassembled WGS sequence"/>
</dbReference>
<keyword evidence="2" id="KW-1185">Reference proteome</keyword>
<gene>
    <name evidence="1" type="ORF">BC936DRAFT_149035</name>
</gene>
<sequence>MVTVGVGDEGDVLHGAVGEAFDEGDAHFLEAAAGGLDIVDDHGDMAEPAGLLVAVVVGEGFVELGAPVAGFGDESRLEGVDWD</sequence>
<dbReference type="AlphaFoldDB" id="A0A433D1Q4"/>
<protein>
    <submittedName>
        <fullName evidence="1">Uncharacterized protein</fullName>
    </submittedName>
</protein>
<evidence type="ECO:0000313" key="1">
    <source>
        <dbReference type="EMBL" id="RUP44769.1"/>
    </source>
</evidence>
<evidence type="ECO:0000313" key="2">
    <source>
        <dbReference type="Proteomes" id="UP000268093"/>
    </source>
</evidence>
<dbReference type="EMBL" id="RBNI01008354">
    <property type="protein sequence ID" value="RUP44769.1"/>
    <property type="molecule type" value="Genomic_DNA"/>
</dbReference>
<accession>A0A433D1Q4</accession>
<name>A0A433D1Q4_9FUNG</name>
<reference evidence="1 2" key="1">
    <citation type="journal article" date="2018" name="New Phytol.">
        <title>Phylogenomics of Endogonaceae and evolution of mycorrhizas within Mucoromycota.</title>
        <authorList>
            <person name="Chang Y."/>
            <person name="Desiro A."/>
            <person name="Na H."/>
            <person name="Sandor L."/>
            <person name="Lipzen A."/>
            <person name="Clum A."/>
            <person name="Barry K."/>
            <person name="Grigoriev I.V."/>
            <person name="Martin F.M."/>
            <person name="Stajich J.E."/>
            <person name="Smith M.E."/>
            <person name="Bonito G."/>
            <person name="Spatafora J.W."/>
        </authorList>
    </citation>
    <scope>NUCLEOTIDE SEQUENCE [LARGE SCALE GENOMIC DNA]</scope>
    <source>
        <strain evidence="1 2">GMNB39</strain>
    </source>
</reference>
<comment type="caution">
    <text evidence="1">The sequence shown here is derived from an EMBL/GenBank/DDBJ whole genome shotgun (WGS) entry which is preliminary data.</text>
</comment>